<dbReference type="InterPro" id="IPR001179">
    <property type="entry name" value="PPIase_FKBP_dom"/>
</dbReference>
<dbReference type="GO" id="GO:0003755">
    <property type="term" value="F:peptidyl-prolyl cis-trans isomerase activity"/>
    <property type="evidence" value="ECO:0007669"/>
    <property type="project" value="UniProtKB-UniRule"/>
</dbReference>
<organism evidence="12 13">
    <name type="scientific">Oleiagrimonas citrea</name>
    <dbReference type="NCBI Taxonomy" id="1665687"/>
    <lineage>
        <taxon>Bacteria</taxon>
        <taxon>Pseudomonadati</taxon>
        <taxon>Pseudomonadota</taxon>
        <taxon>Gammaproteobacteria</taxon>
        <taxon>Lysobacterales</taxon>
        <taxon>Rhodanobacteraceae</taxon>
        <taxon>Oleiagrimonas</taxon>
    </lineage>
</organism>
<accession>A0A846ZMN9</accession>
<proteinExistence type="inferred from homology"/>
<comment type="catalytic activity">
    <reaction evidence="1 9 10">
        <text>[protein]-peptidylproline (omega=180) = [protein]-peptidylproline (omega=0)</text>
        <dbReference type="Rhea" id="RHEA:16237"/>
        <dbReference type="Rhea" id="RHEA-COMP:10747"/>
        <dbReference type="Rhea" id="RHEA-COMP:10748"/>
        <dbReference type="ChEBI" id="CHEBI:83833"/>
        <dbReference type="ChEBI" id="CHEBI:83834"/>
        <dbReference type="EC" id="5.2.1.8"/>
    </reaction>
</comment>
<evidence type="ECO:0000256" key="6">
    <source>
        <dbReference type="ARBA" id="ARBA00023186"/>
    </source>
</evidence>
<keyword evidence="7 9" id="KW-0413">Isomerase</keyword>
<evidence type="ECO:0000256" key="3">
    <source>
        <dbReference type="ARBA" id="ARBA00006577"/>
    </source>
</evidence>
<dbReference type="AlphaFoldDB" id="A0A846ZMN9"/>
<evidence type="ECO:0000313" key="12">
    <source>
        <dbReference type="EMBL" id="NKZ39246.1"/>
    </source>
</evidence>
<dbReference type="PROSITE" id="PS50059">
    <property type="entry name" value="FKBP_PPIASE"/>
    <property type="match status" value="1"/>
</dbReference>
<sequence>MQIADRTVASFHYTLTGEDGQVIDSSRERGEPLAYLHGAGNIVPGLEKAMAGRSQGDAFKVTVEPQEGYGERHEEMIQVVPKSAFQGAPEPKPGMQFQGQGPQGPVMVVVTAVEGDQVTIDGNHPLAGKTLNFDIEVTEVREANEEELNHGHVHGAGGEHE</sequence>
<dbReference type="RefSeq" id="WP_168609290.1">
    <property type="nucleotide sequence ID" value="NZ_JAAZQD010000003.1"/>
</dbReference>
<evidence type="ECO:0000256" key="8">
    <source>
        <dbReference type="ARBA" id="ARBA00037071"/>
    </source>
</evidence>
<dbReference type="GO" id="GO:0042026">
    <property type="term" value="P:protein refolding"/>
    <property type="evidence" value="ECO:0007669"/>
    <property type="project" value="UniProtKB-ARBA"/>
</dbReference>
<evidence type="ECO:0000259" key="11">
    <source>
        <dbReference type="PROSITE" id="PS50059"/>
    </source>
</evidence>
<evidence type="ECO:0000256" key="1">
    <source>
        <dbReference type="ARBA" id="ARBA00000971"/>
    </source>
</evidence>
<gene>
    <name evidence="12" type="ORF">HF690_09835</name>
</gene>
<dbReference type="EC" id="5.2.1.8" evidence="10"/>
<keyword evidence="4" id="KW-0963">Cytoplasm</keyword>
<keyword evidence="5 9" id="KW-0697">Rotamase</keyword>
<evidence type="ECO:0000313" key="13">
    <source>
        <dbReference type="Proteomes" id="UP000541636"/>
    </source>
</evidence>
<comment type="subcellular location">
    <subcellularLocation>
        <location evidence="2">Cytoplasm</location>
    </subcellularLocation>
</comment>
<dbReference type="EMBL" id="JAAZQD010000003">
    <property type="protein sequence ID" value="NKZ39246.1"/>
    <property type="molecule type" value="Genomic_DNA"/>
</dbReference>
<dbReference type="GO" id="GO:0005737">
    <property type="term" value="C:cytoplasm"/>
    <property type="evidence" value="ECO:0007669"/>
    <property type="project" value="UniProtKB-SubCell"/>
</dbReference>
<evidence type="ECO:0000256" key="7">
    <source>
        <dbReference type="ARBA" id="ARBA00023235"/>
    </source>
</evidence>
<feature type="domain" description="PPIase FKBP-type" evidence="11">
    <location>
        <begin position="6"/>
        <end position="84"/>
    </location>
</feature>
<evidence type="ECO:0000256" key="9">
    <source>
        <dbReference type="PROSITE-ProRule" id="PRU00277"/>
    </source>
</evidence>
<protein>
    <recommendedName>
        <fullName evidence="10">Peptidyl-prolyl cis-trans isomerase</fullName>
        <ecNumber evidence="10">5.2.1.8</ecNumber>
    </recommendedName>
</protein>
<dbReference type="PANTHER" id="PTHR47861:SF3">
    <property type="entry name" value="FKBP-TYPE PEPTIDYL-PROLYL CIS-TRANS ISOMERASE SLYD"/>
    <property type="match status" value="1"/>
</dbReference>
<evidence type="ECO:0000256" key="2">
    <source>
        <dbReference type="ARBA" id="ARBA00004496"/>
    </source>
</evidence>
<keyword evidence="6" id="KW-0143">Chaperone</keyword>
<dbReference type="Pfam" id="PF00254">
    <property type="entry name" value="FKBP_C"/>
    <property type="match status" value="1"/>
</dbReference>
<keyword evidence="13" id="KW-1185">Reference proteome</keyword>
<evidence type="ECO:0000256" key="4">
    <source>
        <dbReference type="ARBA" id="ARBA00022490"/>
    </source>
</evidence>
<dbReference type="Proteomes" id="UP000541636">
    <property type="component" value="Unassembled WGS sequence"/>
</dbReference>
<comment type="similarity">
    <text evidence="3 10">Belongs to the FKBP-type PPIase family.</text>
</comment>
<comment type="function">
    <text evidence="8">Also involved in hydrogenase metallocenter assembly, probably by participating in the nickel insertion step. This function in hydrogenase biosynthesis requires chaperone activity and the presence of the metal-binding domain, but not PPIase activity.</text>
</comment>
<evidence type="ECO:0000256" key="5">
    <source>
        <dbReference type="ARBA" id="ARBA00023110"/>
    </source>
</evidence>
<name>A0A846ZMN9_9GAMM</name>
<dbReference type="InterPro" id="IPR046357">
    <property type="entry name" value="PPIase_dom_sf"/>
</dbReference>
<dbReference type="SUPFAM" id="SSF54534">
    <property type="entry name" value="FKBP-like"/>
    <property type="match status" value="1"/>
</dbReference>
<evidence type="ECO:0000256" key="10">
    <source>
        <dbReference type="RuleBase" id="RU003915"/>
    </source>
</evidence>
<comment type="caution">
    <text evidence="12">The sequence shown here is derived from an EMBL/GenBank/DDBJ whole genome shotgun (WGS) entry which is preliminary data.</text>
</comment>
<dbReference type="PANTHER" id="PTHR47861">
    <property type="entry name" value="FKBP-TYPE PEPTIDYL-PROLYL CIS-TRANS ISOMERASE SLYD"/>
    <property type="match status" value="1"/>
</dbReference>
<dbReference type="Gene3D" id="3.10.50.40">
    <property type="match status" value="1"/>
</dbReference>
<reference evidence="12 13" key="1">
    <citation type="journal article" date="2017" name="Int. J. Syst. Evol. Microbiol.">
        <title>Oleiagrimonas citrea sp. nov., a marine bacterium isolated from tidal flat sediment and emended description of the genus Oleiagrimonas Fang et al. 2015 and Oleiagrimonas soli.</title>
        <authorList>
            <person name="Yang S.H."/>
            <person name="Seo H.S."/>
            <person name="Seong C.N."/>
            <person name="Kwon K.K."/>
        </authorList>
    </citation>
    <scope>NUCLEOTIDE SEQUENCE [LARGE SCALE GENOMIC DNA]</scope>
    <source>
        <strain evidence="12 13">MEBiC09124</strain>
    </source>
</reference>